<reference evidence="1 2" key="2">
    <citation type="submission" date="2014-03" db="EMBL/GenBank/DDBJ databases">
        <title>The Genome Sequence of Anncaliia algerae insect isolate PRA339.</title>
        <authorList>
            <consortium name="The Broad Institute Genome Sequencing Platform"/>
            <consortium name="The Broad Institute Genome Sequencing Center for Infectious Disease"/>
            <person name="Cuomo C."/>
            <person name="Becnel J."/>
            <person name="Sanscrainte N."/>
            <person name="Walker B."/>
            <person name="Young S.K."/>
            <person name="Zeng Q."/>
            <person name="Gargeya S."/>
            <person name="Fitzgerald M."/>
            <person name="Haas B."/>
            <person name="Abouelleil A."/>
            <person name="Alvarado L."/>
            <person name="Arachchi H.M."/>
            <person name="Berlin A.M."/>
            <person name="Chapman S.B."/>
            <person name="Dewar J."/>
            <person name="Goldberg J."/>
            <person name="Griggs A."/>
            <person name="Gujja S."/>
            <person name="Hansen M."/>
            <person name="Howarth C."/>
            <person name="Imamovic A."/>
            <person name="Larimer J."/>
            <person name="McCowan C."/>
            <person name="Murphy C."/>
            <person name="Neiman D."/>
            <person name="Pearson M."/>
            <person name="Priest M."/>
            <person name="Roberts A."/>
            <person name="Saif S."/>
            <person name="Shea T."/>
            <person name="Sisk P."/>
            <person name="Sykes S."/>
            <person name="Wortman J."/>
            <person name="Nusbaum C."/>
            <person name="Birren B."/>
        </authorList>
    </citation>
    <scope>NUCLEOTIDE SEQUENCE [LARGE SCALE GENOMIC DNA]</scope>
    <source>
        <strain evidence="1 2">PRA339</strain>
    </source>
</reference>
<reference evidence="2" key="1">
    <citation type="submission" date="2013-02" db="EMBL/GenBank/DDBJ databases">
        <authorList>
            <consortium name="The Broad Institute Genome Sequencing Platform"/>
            <person name="Cuomo C."/>
            <person name="Becnel J."/>
            <person name="Sanscrainte N."/>
            <person name="Walker B."/>
            <person name="Young S.K."/>
            <person name="Zeng Q."/>
            <person name="Gargeya S."/>
            <person name="Fitzgerald M."/>
            <person name="Haas B."/>
            <person name="Abouelleil A."/>
            <person name="Alvarado L."/>
            <person name="Arachchi H.M."/>
            <person name="Berlin A.M."/>
            <person name="Chapman S.B."/>
            <person name="Dewar J."/>
            <person name="Goldberg J."/>
            <person name="Griggs A."/>
            <person name="Gujja S."/>
            <person name="Hansen M."/>
            <person name="Howarth C."/>
            <person name="Imamovic A."/>
            <person name="Larimer J."/>
            <person name="McCowan C."/>
            <person name="Murphy C."/>
            <person name="Neiman D."/>
            <person name="Pearson M."/>
            <person name="Priest M."/>
            <person name="Roberts A."/>
            <person name="Saif S."/>
            <person name="Shea T."/>
            <person name="Sisk P."/>
            <person name="Sykes S."/>
            <person name="Wortman J."/>
            <person name="Nusbaum C."/>
            <person name="Birren B."/>
        </authorList>
    </citation>
    <scope>NUCLEOTIDE SEQUENCE [LARGE SCALE GENOMIC DNA]</scope>
    <source>
        <strain evidence="2">PRA339</strain>
    </source>
</reference>
<evidence type="ECO:0000313" key="2">
    <source>
        <dbReference type="Proteomes" id="UP000030655"/>
    </source>
</evidence>
<keyword evidence="2" id="KW-1185">Reference proteome</keyword>
<evidence type="ECO:0000313" key="1">
    <source>
        <dbReference type="EMBL" id="KCZ81759.1"/>
    </source>
</evidence>
<name>A0A059F437_9MICR</name>
<proteinExistence type="predicted"/>
<evidence type="ECO:0008006" key="3">
    <source>
        <dbReference type="Google" id="ProtNLM"/>
    </source>
</evidence>
<dbReference type="AlphaFoldDB" id="A0A059F437"/>
<dbReference type="OrthoDB" id="2192272at2759"/>
<organism evidence="1 2">
    <name type="scientific">Anncaliia algerae PRA339</name>
    <dbReference type="NCBI Taxonomy" id="1288291"/>
    <lineage>
        <taxon>Eukaryota</taxon>
        <taxon>Fungi</taxon>
        <taxon>Fungi incertae sedis</taxon>
        <taxon>Microsporidia</taxon>
        <taxon>Tubulinosematoidea</taxon>
        <taxon>Tubulinosematidae</taxon>
        <taxon>Anncaliia</taxon>
    </lineage>
</organism>
<dbReference type="Proteomes" id="UP000030655">
    <property type="component" value="Unassembled WGS sequence"/>
</dbReference>
<dbReference type="HOGENOM" id="CLU_2290998_0_0_1"/>
<feature type="non-terminal residue" evidence="1">
    <location>
        <position position="1"/>
    </location>
</feature>
<dbReference type="VEuPathDB" id="MicrosporidiaDB:H312_00799"/>
<dbReference type="EMBL" id="KK365137">
    <property type="protein sequence ID" value="KCZ81759.1"/>
    <property type="molecule type" value="Genomic_DNA"/>
</dbReference>
<accession>A0A059F437</accession>
<sequence length="118" mass="13906">NICREVIANDDLIRLNEMLNKQYLPSHLGMTAMYKKSKLKYAGFKREKICEFVSNCITCKKHVLLARIAPITPIISTHKWDIVQMDCINMRNYSSFNDGFNWILNILDSYSKFLFFFL</sequence>
<gene>
    <name evidence="1" type="ORF">H312_00799</name>
</gene>
<protein>
    <recommendedName>
        <fullName evidence="3">Integrase zinc-binding domain-containing protein</fullName>
    </recommendedName>
</protein>